<evidence type="ECO:0000313" key="3">
    <source>
        <dbReference type="Proteomes" id="UP000190989"/>
    </source>
</evidence>
<dbReference type="AlphaFoldDB" id="A0A1U6IY40"/>
<organism evidence="2 3">
    <name type="scientific">Novosphingobium mathurense</name>
    <dbReference type="NCBI Taxonomy" id="428990"/>
    <lineage>
        <taxon>Bacteria</taxon>
        <taxon>Pseudomonadati</taxon>
        <taxon>Pseudomonadota</taxon>
        <taxon>Alphaproteobacteria</taxon>
        <taxon>Sphingomonadales</taxon>
        <taxon>Sphingomonadaceae</taxon>
        <taxon>Novosphingobium</taxon>
    </lineage>
</organism>
<proteinExistence type="predicted"/>
<dbReference type="Proteomes" id="UP000190989">
    <property type="component" value="Unassembled WGS sequence"/>
</dbReference>
<dbReference type="STRING" id="428990.SAMN06295987_1237"/>
<reference evidence="3" key="1">
    <citation type="submission" date="2017-02" db="EMBL/GenBank/DDBJ databases">
        <authorList>
            <person name="Varghese N."/>
            <person name="Submissions S."/>
        </authorList>
    </citation>
    <scope>NUCLEOTIDE SEQUENCE [LARGE SCALE GENOMIC DNA]</scope>
    <source>
        <strain evidence="3">SM117</strain>
    </source>
</reference>
<dbReference type="InterPro" id="IPR058334">
    <property type="entry name" value="DUF8021"/>
</dbReference>
<sequence length="306" mass="34278">MSQSQHSRVQLEQMIDAYLAALLARDPSQMPVSPGCRFTENGVAIPLGEALWRSIDRLDSYRVDYIDPDAGQAASHVAFVENDRAGLMALRIRVEDGLITEVETILHRSAPMALNMPKAEPLWFEAEDPSGRLDRDALAAETENYLKAVAMDDGSQVRFNRQSAIRLENGILMAIGPNDEWPYPMRPIEDPDSWFAAVRSTLGMHPADQLSTGIYSFITSYDNARFPVIDVERQVVFGVWNFRRLGTVRGMTLNGKYYPHMAGTQFPNENLLGQAFKFRDGAITRVQGVFLNANVYKAGTGWDMSR</sequence>
<feature type="domain" description="DUF8021" evidence="1">
    <location>
        <begin position="5"/>
        <end position="105"/>
    </location>
</feature>
<feature type="domain" description="DUF8021" evidence="1">
    <location>
        <begin position="132"/>
        <end position="289"/>
    </location>
</feature>
<protein>
    <recommendedName>
        <fullName evidence="1">DUF8021 domain-containing protein</fullName>
    </recommendedName>
</protein>
<evidence type="ECO:0000259" key="1">
    <source>
        <dbReference type="Pfam" id="PF26061"/>
    </source>
</evidence>
<evidence type="ECO:0000313" key="2">
    <source>
        <dbReference type="EMBL" id="SLK12934.1"/>
    </source>
</evidence>
<accession>A0A1U6IY40</accession>
<dbReference type="RefSeq" id="WP_139384133.1">
    <property type="nucleotide sequence ID" value="NZ_FVZE01000023.1"/>
</dbReference>
<gene>
    <name evidence="2" type="ORF">SAMN06295987_1237</name>
</gene>
<keyword evidence="3" id="KW-1185">Reference proteome</keyword>
<dbReference type="EMBL" id="FVZE01000023">
    <property type="protein sequence ID" value="SLK12934.1"/>
    <property type="molecule type" value="Genomic_DNA"/>
</dbReference>
<dbReference type="Pfam" id="PF26061">
    <property type="entry name" value="DUF8021"/>
    <property type="match status" value="2"/>
</dbReference>
<name>A0A1U6IY40_9SPHN</name>